<keyword evidence="1" id="KW-1133">Transmembrane helix</keyword>
<evidence type="ECO:0008006" key="4">
    <source>
        <dbReference type="Google" id="ProtNLM"/>
    </source>
</evidence>
<comment type="caution">
    <text evidence="2">The sequence shown here is derived from an EMBL/GenBank/DDBJ whole genome shotgun (WGS) entry which is preliminary data.</text>
</comment>
<reference evidence="2" key="1">
    <citation type="journal article" date="2014" name="Int. J. Syst. Evol. Microbiol.">
        <title>Complete genome sequence of Corynebacterium casei LMG S-19264T (=DSM 44701T), isolated from a smear-ripened cheese.</title>
        <authorList>
            <consortium name="US DOE Joint Genome Institute (JGI-PGF)"/>
            <person name="Walter F."/>
            <person name="Albersmeier A."/>
            <person name="Kalinowski J."/>
            <person name="Ruckert C."/>
        </authorList>
    </citation>
    <scope>NUCLEOTIDE SEQUENCE</scope>
    <source>
        <strain evidence="2">CGMCC 4.7299</strain>
    </source>
</reference>
<keyword evidence="1" id="KW-0472">Membrane</keyword>
<evidence type="ECO:0000256" key="1">
    <source>
        <dbReference type="SAM" id="Phobius"/>
    </source>
</evidence>
<dbReference type="Proteomes" id="UP000656042">
    <property type="component" value="Unassembled WGS sequence"/>
</dbReference>
<proteinExistence type="predicted"/>
<evidence type="ECO:0000313" key="3">
    <source>
        <dbReference type="Proteomes" id="UP000656042"/>
    </source>
</evidence>
<reference evidence="2" key="2">
    <citation type="submission" date="2020-09" db="EMBL/GenBank/DDBJ databases">
        <authorList>
            <person name="Sun Q."/>
            <person name="Zhou Y."/>
        </authorList>
    </citation>
    <scope>NUCLEOTIDE SEQUENCE</scope>
    <source>
        <strain evidence="2">CGMCC 4.7299</strain>
    </source>
</reference>
<organism evidence="2 3">
    <name type="scientific">Mangrovihabitans endophyticus</name>
    <dbReference type="NCBI Taxonomy" id="1751298"/>
    <lineage>
        <taxon>Bacteria</taxon>
        <taxon>Bacillati</taxon>
        <taxon>Actinomycetota</taxon>
        <taxon>Actinomycetes</taxon>
        <taxon>Micromonosporales</taxon>
        <taxon>Micromonosporaceae</taxon>
        <taxon>Mangrovihabitans</taxon>
    </lineage>
</organism>
<protein>
    <recommendedName>
        <fullName evidence="4">Tight adherence protein B</fullName>
    </recommendedName>
</protein>
<evidence type="ECO:0000313" key="2">
    <source>
        <dbReference type="EMBL" id="GGK96716.1"/>
    </source>
</evidence>
<dbReference type="EMBL" id="BMMX01000014">
    <property type="protein sequence ID" value="GGK96716.1"/>
    <property type="molecule type" value="Genomic_DNA"/>
</dbReference>
<keyword evidence="3" id="KW-1185">Reference proteome</keyword>
<dbReference type="RefSeq" id="WP_229715893.1">
    <property type="nucleotide sequence ID" value="NZ_BMMX01000014.1"/>
</dbReference>
<sequence length="240" mass="24543">MIWLYASLVGCMAVVAWPRRSVRLGPDSVRRWVSRLVPATRTAAERVATLPGRRLLPLVAVAGALLGYTAAGPVTALVAGVYATLAAAHLRRRRASREAGALRTRTLDELSALTADLRAGLPPTDVTAMTGDRRLVDLAASVWRLAERTGAPAADLLDRIEADARAAGRASAAAAAQAAGAQATAMLLAALPLGGIALGYGIGVDPLAVLLHTPLGAGCAATAVLLQSAGLLWAGRLASP</sequence>
<accession>A0A8J3C091</accession>
<name>A0A8J3C091_9ACTN</name>
<dbReference type="AlphaFoldDB" id="A0A8J3C091"/>
<gene>
    <name evidence="2" type="ORF">GCM10012284_33720</name>
</gene>
<dbReference type="PANTHER" id="PTHR35007:SF4">
    <property type="entry name" value="CONSERVED TRANSMEMBRANE PROTEIN-RELATED"/>
    <property type="match status" value="1"/>
</dbReference>
<feature type="transmembrane region" description="Helical" evidence="1">
    <location>
        <begin position="55"/>
        <end position="88"/>
    </location>
</feature>
<dbReference type="PANTHER" id="PTHR35007">
    <property type="entry name" value="INTEGRAL MEMBRANE PROTEIN-RELATED"/>
    <property type="match status" value="1"/>
</dbReference>
<keyword evidence="1" id="KW-0812">Transmembrane</keyword>
<feature type="transmembrane region" description="Helical" evidence="1">
    <location>
        <begin position="215"/>
        <end position="234"/>
    </location>
</feature>
<feature type="transmembrane region" description="Helical" evidence="1">
    <location>
        <begin position="185"/>
        <end position="203"/>
    </location>
</feature>